<dbReference type="AlphaFoldDB" id="A0A392TTA9"/>
<protein>
    <submittedName>
        <fullName evidence="1">Uncharacterized protein</fullName>
    </submittedName>
</protein>
<sequence length="69" mass="7383">DNPRVPADSSSAGIIIAFKAVTSSSNFFFSSALLPSSRPTLFPLPRACRPSYEPPPSAVQKFPAYPCKP</sequence>
<feature type="non-terminal residue" evidence="1">
    <location>
        <position position="1"/>
    </location>
</feature>
<comment type="caution">
    <text evidence="1">The sequence shown here is derived from an EMBL/GenBank/DDBJ whole genome shotgun (WGS) entry which is preliminary data.</text>
</comment>
<dbReference type="Proteomes" id="UP000265520">
    <property type="component" value="Unassembled WGS sequence"/>
</dbReference>
<evidence type="ECO:0000313" key="1">
    <source>
        <dbReference type="EMBL" id="MCI63944.1"/>
    </source>
</evidence>
<dbReference type="EMBL" id="LXQA010646357">
    <property type="protein sequence ID" value="MCI63944.1"/>
    <property type="molecule type" value="Genomic_DNA"/>
</dbReference>
<keyword evidence="2" id="KW-1185">Reference proteome</keyword>
<organism evidence="1 2">
    <name type="scientific">Trifolium medium</name>
    <dbReference type="NCBI Taxonomy" id="97028"/>
    <lineage>
        <taxon>Eukaryota</taxon>
        <taxon>Viridiplantae</taxon>
        <taxon>Streptophyta</taxon>
        <taxon>Embryophyta</taxon>
        <taxon>Tracheophyta</taxon>
        <taxon>Spermatophyta</taxon>
        <taxon>Magnoliopsida</taxon>
        <taxon>eudicotyledons</taxon>
        <taxon>Gunneridae</taxon>
        <taxon>Pentapetalae</taxon>
        <taxon>rosids</taxon>
        <taxon>fabids</taxon>
        <taxon>Fabales</taxon>
        <taxon>Fabaceae</taxon>
        <taxon>Papilionoideae</taxon>
        <taxon>50 kb inversion clade</taxon>
        <taxon>NPAAA clade</taxon>
        <taxon>Hologalegina</taxon>
        <taxon>IRL clade</taxon>
        <taxon>Trifolieae</taxon>
        <taxon>Trifolium</taxon>
    </lineage>
</organism>
<reference evidence="1 2" key="1">
    <citation type="journal article" date="2018" name="Front. Plant Sci.">
        <title>Red Clover (Trifolium pratense) and Zigzag Clover (T. medium) - A Picture of Genomic Similarities and Differences.</title>
        <authorList>
            <person name="Dluhosova J."/>
            <person name="Istvanek J."/>
            <person name="Nedelnik J."/>
            <person name="Repkova J."/>
        </authorList>
    </citation>
    <scope>NUCLEOTIDE SEQUENCE [LARGE SCALE GENOMIC DNA]</scope>
    <source>
        <strain evidence="2">cv. 10/8</strain>
        <tissue evidence="1">Leaf</tissue>
    </source>
</reference>
<proteinExistence type="predicted"/>
<accession>A0A392TTA9</accession>
<name>A0A392TTA9_9FABA</name>
<evidence type="ECO:0000313" key="2">
    <source>
        <dbReference type="Proteomes" id="UP000265520"/>
    </source>
</evidence>